<feature type="signal peptide" evidence="1">
    <location>
        <begin position="1"/>
        <end position="19"/>
    </location>
</feature>
<dbReference type="GO" id="GO:0003676">
    <property type="term" value="F:nucleic acid binding"/>
    <property type="evidence" value="ECO:0007669"/>
    <property type="project" value="InterPro"/>
</dbReference>
<sequence length="274" mass="31418">MLWLLLLQVLASCLWLGHSEVVTSFADCPQFFYEGAPPDAVLEPQNPAWICQRYSNAYQYATLYDRDRRIPVYSAYKYQPKSDKIHDPWWFVEPQLIDKSSLKDMERESVLIEQQEFTLDQIKQSQAVFEDYNQLIGLDRGHLSPSGHQDSIDSKTATFTLTNIVPQDRSLNNGKWSVYEFKTMAIKSKGCTTTYVITGAVPGNNYVAQGRVNRPSHIWSAACCQKNTIRRTWAVIAENNKNEVQHLTLGELEARLSQLYRKGTVSLFHSDCPR</sequence>
<feature type="non-terminal residue" evidence="4">
    <location>
        <position position="1"/>
    </location>
</feature>
<name>A0A7K7PMH6_ACRAR</name>
<gene>
    <name evidence="4" type="primary">Endod1_3</name>
    <name evidence="4" type="ORF">ACRARU_R05333</name>
</gene>
<dbReference type="InterPro" id="IPR044929">
    <property type="entry name" value="DNA/RNA_non-sp_Endonuclease_sf"/>
</dbReference>
<feature type="domain" description="DNA/RNA non-specific endonuclease/pyrophosphatase/phosphodiesterase" evidence="3">
    <location>
        <begin position="56"/>
        <end position="267"/>
    </location>
</feature>
<dbReference type="EMBL" id="VZST01001445">
    <property type="protein sequence ID" value="NWZ68842.1"/>
    <property type="molecule type" value="Genomic_DNA"/>
</dbReference>
<evidence type="ECO:0000313" key="5">
    <source>
        <dbReference type="Proteomes" id="UP000549775"/>
    </source>
</evidence>
<protein>
    <submittedName>
        <fullName evidence="4">ENDD1 protein</fullName>
    </submittedName>
</protein>
<evidence type="ECO:0000259" key="2">
    <source>
        <dbReference type="SMART" id="SM00477"/>
    </source>
</evidence>
<dbReference type="InterPro" id="IPR020821">
    <property type="entry name" value="ENPP1-3/EXOG-like_nuc-like"/>
</dbReference>
<feature type="domain" description="ENPP1-3/EXOG-like endonuclease/phosphodiesterase" evidence="2">
    <location>
        <begin position="57"/>
        <end position="267"/>
    </location>
</feature>
<evidence type="ECO:0000313" key="4">
    <source>
        <dbReference type="EMBL" id="NWZ68842.1"/>
    </source>
</evidence>
<dbReference type="SMART" id="SM00892">
    <property type="entry name" value="Endonuclease_NS"/>
    <property type="match status" value="1"/>
</dbReference>
<feature type="non-terminal residue" evidence="4">
    <location>
        <position position="274"/>
    </location>
</feature>
<dbReference type="Gene3D" id="3.40.570.10">
    <property type="entry name" value="Extracellular Endonuclease, subunit A"/>
    <property type="match status" value="1"/>
</dbReference>
<keyword evidence="5" id="KW-1185">Reference proteome</keyword>
<evidence type="ECO:0000259" key="3">
    <source>
        <dbReference type="SMART" id="SM00892"/>
    </source>
</evidence>
<evidence type="ECO:0000256" key="1">
    <source>
        <dbReference type="SAM" id="SignalP"/>
    </source>
</evidence>
<dbReference type="Pfam" id="PF01223">
    <property type="entry name" value="Endonuclease_NS"/>
    <property type="match status" value="1"/>
</dbReference>
<reference evidence="4 5" key="1">
    <citation type="submission" date="2019-09" db="EMBL/GenBank/DDBJ databases">
        <title>Bird 10,000 Genomes (B10K) Project - Family phase.</title>
        <authorList>
            <person name="Zhang G."/>
        </authorList>
    </citation>
    <scope>NUCLEOTIDE SEQUENCE [LARGE SCALE GENOMIC DNA]</scope>
    <source>
        <strain evidence="4">OUT-0054</strain>
        <tissue evidence="4">Blood</tissue>
    </source>
</reference>
<dbReference type="InterPro" id="IPR044925">
    <property type="entry name" value="His-Me_finger_sf"/>
</dbReference>
<proteinExistence type="predicted"/>
<feature type="chain" id="PRO_5029708354" evidence="1">
    <location>
        <begin position="20"/>
        <end position="274"/>
    </location>
</feature>
<comment type="caution">
    <text evidence="4">The sequence shown here is derived from an EMBL/GenBank/DDBJ whole genome shotgun (WGS) entry which is preliminary data.</text>
</comment>
<dbReference type="InterPro" id="IPR001604">
    <property type="entry name" value="Endo_G_ENPP1-like_dom"/>
</dbReference>
<dbReference type="InterPro" id="IPR039015">
    <property type="entry name" value="ENDOD1"/>
</dbReference>
<keyword evidence="1" id="KW-0732">Signal</keyword>
<dbReference type="Proteomes" id="UP000549775">
    <property type="component" value="Unassembled WGS sequence"/>
</dbReference>
<dbReference type="SMART" id="SM00477">
    <property type="entry name" value="NUC"/>
    <property type="match status" value="1"/>
</dbReference>
<dbReference type="OrthoDB" id="69221at2759"/>
<dbReference type="SUPFAM" id="SSF54060">
    <property type="entry name" value="His-Me finger endonucleases"/>
    <property type="match status" value="1"/>
</dbReference>
<dbReference type="AlphaFoldDB" id="A0A7K7PMH6"/>
<dbReference type="GO" id="GO:0016787">
    <property type="term" value="F:hydrolase activity"/>
    <property type="evidence" value="ECO:0007669"/>
    <property type="project" value="InterPro"/>
</dbReference>
<accession>A0A7K7PMH6</accession>
<dbReference type="PANTHER" id="PTHR21472:SF26">
    <property type="entry name" value="ENDONUCLEASE DOMAIN CONTAINING 1"/>
    <property type="match status" value="1"/>
</dbReference>
<dbReference type="PANTHER" id="PTHR21472">
    <property type="entry name" value="ENDONUCLEASE DOMAIN-CONTAINING 1 PROTEIN ENDOD1"/>
    <property type="match status" value="1"/>
</dbReference>
<dbReference type="GO" id="GO:0046872">
    <property type="term" value="F:metal ion binding"/>
    <property type="evidence" value="ECO:0007669"/>
    <property type="project" value="InterPro"/>
</dbReference>
<organism evidence="4 5">
    <name type="scientific">Acrocephalus arundinaceus</name>
    <name type="common">Great reed-warbler</name>
    <dbReference type="NCBI Taxonomy" id="39621"/>
    <lineage>
        <taxon>Eukaryota</taxon>
        <taxon>Metazoa</taxon>
        <taxon>Chordata</taxon>
        <taxon>Craniata</taxon>
        <taxon>Vertebrata</taxon>
        <taxon>Euteleostomi</taxon>
        <taxon>Archelosauria</taxon>
        <taxon>Archosauria</taxon>
        <taxon>Dinosauria</taxon>
        <taxon>Saurischia</taxon>
        <taxon>Theropoda</taxon>
        <taxon>Coelurosauria</taxon>
        <taxon>Aves</taxon>
        <taxon>Neognathae</taxon>
        <taxon>Neoaves</taxon>
        <taxon>Telluraves</taxon>
        <taxon>Australaves</taxon>
        <taxon>Passeriformes</taxon>
        <taxon>Sylvioidea</taxon>
        <taxon>Sylviidae</taxon>
        <taxon>Acrocephalinae</taxon>
        <taxon>Acrocephalus</taxon>
    </lineage>
</organism>